<sequence length="394" mass="42590">MANRRSPVSVVCVFNDADVRRDCLDRSVSDGLALAPGTDLVAVDNTTGRFASAGAALNHGVSLARNAHVALVHQDVYLHSLPALEEAAAILGCGEFGLLGAVGMTRDGHLVGRIRDRVVLSGRTARTPREVDSLDEVLFMASREQLIREPLAESPDLAWHAYAVEYGLRVRGLGRRVGAIHLPVTHNSLSVNLDRLDAAHAAVAAMYPDVLPVRTTCGTVASPAPRRPLPRPIEAQRWRYRWVRESLAVRPAHRAARDVPVVLSDIRHEIDDVLECFGRPLPVVNLELPDDRFTPGSPPLDLTRRGRPLSVRTATLEELIDNDVTAEGSALVTNVRPSDLTVLIPALEGLPLRLGFQEDAGLWLATGALAEVELAGWRRGGGRPLLAAGRAVRS</sequence>
<name>A0A3N4Z2M3_9MICO</name>
<reference evidence="1 2" key="1">
    <citation type="submission" date="2018-11" db="EMBL/GenBank/DDBJ databases">
        <title>Sequencing the genomes of 1000 actinobacteria strains.</title>
        <authorList>
            <person name="Klenk H.-P."/>
        </authorList>
    </citation>
    <scope>NUCLEOTIDE SEQUENCE [LARGE SCALE GENOMIC DNA]</scope>
    <source>
        <strain evidence="1 2">DSM 14418</strain>
    </source>
</reference>
<accession>A0A3N4Z2M3</accession>
<evidence type="ECO:0000313" key="2">
    <source>
        <dbReference type="Proteomes" id="UP000280726"/>
    </source>
</evidence>
<protein>
    <recommendedName>
        <fullName evidence="3">Glycosyl transferase family 2</fullName>
    </recommendedName>
</protein>
<gene>
    <name evidence="1" type="ORF">EDD32_0508</name>
</gene>
<dbReference type="EMBL" id="RKRA01000001">
    <property type="protein sequence ID" value="RPF26084.1"/>
    <property type="molecule type" value="Genomic_DNA"/>
</dbReference>
<dbReference type="Gene3D" id="3.90.550.10">
    <property type="entry name" value="Spore Coat Polysaccharide Biosynthesis Protein SpsA, Chain A"/>
    <property type="match status" value="1"/>
</dbReference>
<evidence type="ECO:0008006" key="3">
    <source>
        <dbReference type="Google" id="ProtNLM"/>
    </source>
</evidence>
<dbReference type="AlphaFoldDB" id="A0A3N4Z2M3"/>
<dbReference type="InterPro" id="IPR029044">
    <property type="entry name" value="Nucleotide-diphossugar_trans"/>
</dbReference>
<evidence type="ECO:0000313" key="1">
    <source>
        <dbReference type="EMBL" id="RPF26084.1"/>
    </source>
</evidence>
<comment type="caution">
    <text evidence="1">The sequence shown here is derived from an EMBL/GenBank/DDBJ whole genome shotgun (WGS) entry which is preliminary data.</text>
</comment>
<keyword evidence="2" id="KW-1185">Reference proteome</keyword>
<proteinExistence type="predicted"/>
<dbReference type="Proteomes" id="UP000280726">
    <property type="component" value="Unassembled WGS sequence"/>
</dbReference>
<organism evidence="1 2">
    <name type="scientific">Georgenia muralis</name>
    <dbReference type="NCBI Taxonomy" id="154117"/>
    <lineage>
        <taxon>Bacteria</taxon>
        <taxon>Bacillati</taxon>
        <taxon>Actinomycetota</taxon>
        <taxon>Actinomycetes</taxon>
        <taxon>Micrococcales</taxon>
        <taxon>Bogoriellaceae</taxon>
        <taxon>Georgenia</taxon>
    </lineage>
</organism>